<gene>
    <name evidence="1" type="ORF">BN112_1843</name>
</gene>
<evidence type="ECO:0008006" key="3">
    <source>
        <dbReference type="Google" id="ProtNLM"/>
    </source>
</evidence>
<name>A0A0C6P5B9_BORBO</name>
<dbReference type="RefSeq" id="WP_003809873.1">
    <property type="nucleotide sequence ID" value="NC_019382.1"/>
</dbReference>
<accession>A0A0C6P5B9</accession>
<dbReference type="KEGG" id="bbh:BN112_1843"/>
<dbReference type="EMBL" id="HE965806">
    <property type="protein sequence ID" value="CCJ53760.1"/>
    <property type="molecule type" value="Genomic_DNA"/>
</dbReference>
<dbReference type="SUPFAM" id="SSF48452">
    <property type="entry name" value="TPR-like"/>
    <property type="match status" value="1"/>
</dbReference>
<dbReference type="InterPro" id="IPR011990">
    <property type="entry name" value="TPR-like_helical_dom_sf"/>
</dbReference>
<protein>
    <recommendedName>
        <fullName evidence="3">Type III secretion protein</fullName>
    </recommendedName>
</protein>
<dbReference type="Proteomes" id="UP000007564">
    <property type="component" value="Chromosome"/>
</dbReference>
<dbReference type="OrthoDB" id="8637014at2"/>
<proteinExistence type="predicted"/>
<sequence>MMPHTLPSPSLQVRELLQLLAHHYQLQRQWSKTVALLAALDALDAIDSQSLLALALGYLHQDEPRMALVTLDKRALRATPDAAGHLVRAQAMQALNRPDDARQAMRDYMALRAASCASAPPP</sequence>
<evidence type="ECO:0000313" key="1">
    <source>
        <dbReference type="EMBL" id="CCJ53760.1"/>
    </source>
</evidence>
<organism evidence="1 2">
    <name type="scientific">Bordetella bronchiseptica 253</name>
    <dbReference type="NCBI Taxonomy" id="568707"/>
    <lineage>
        <taxon>Bacteria</taxon>
        <taxon>Pseudomonadati</taxon>
        <taxon>Pseudomonadota</taxon>
        <taxon>Betaproteobacteria</taxon>
        <taxon>Burkholderiales</taxon>
        <taxon>Alcaligenaceae</taxon>
        <taxon>Bordetella</taxon>
    </lineage>
</organism>
<reference evidence="1 2" key="1">
    <citation type="journal article" date="2012" name="BMC Genomics">
        <title>Comparative genomics of the classical Bordetella subspecies: the evolution and exchange of virulence-associated diversity amongst closely related pathogens.</title>
        <authorList>
            <person name="Park J."/>
            <person name="Zhang Y."/>
            <person name="Buboltz A.M."/>
            <person name="Zhang X."/>
            <person name="Schuster S.C."/>
            <person name="Ahuja U."/>
            <person name="Liu M."/>
            <person name="Miller J.F."/>
            <person name="Sebaihia M."/>
            <person name="Bentley S.D."/>
            <person name="Parkhill J."/>
            <person name="Harvill E.T."/>
        </authorList>
    </citation>
    <scope>NUCLEOTIDE SEQUENCE [LARGE SCALE GENOMIC DNA]</scope>
    <source>
        <strain evidence="1 2">253</strain>
    </source>
</reference>
<dbReference type="HOGENOM" id="CLU_164552_0_0_4"/>
<evidence type="ECO:0000313" key="2">
    <source>
        <dbReference type="Proteomes" id="UP000007564"/>
    </source>
</evidence>
<dbReference type="AlphaFoldDB" id="A0A0C6P5B9"/>
<dbReference type="GeneID" id="93203992"/>